<comment type="caution">
    <text evidence="2">The sequence shown here is derived from an EMBL/GenBank/DDBJ whole genome shotgun (WGS) entry which is preliminary data.</text>
</comment>
<feature type="region of interest" description="Disordered" evidence="1">
    <location>
        <begin position="1"/>
        <end position="42"/>
    </location>
</feature>
<organism evidence="2 3">
    <name type="scientific">Bifidobacterium callimiconis</name>
    <dbReference type="NCBI Taxonomy" id="2306973"/>
    <lineage>
        <taxon>Bacteria</taxon>
        <taxon>Bacillati</taxon>
        <taxon>Actinomycetota</taxon>
        <taxon>Actinomycetes</taxon>
        <taxon>Bifidobacteriales</taxon>
        <taxon>Bifidobacteriaceae</taxon>
        <taxon>Bifidobacterium</taxon>
    </lineage>
</organism>
<accession>A0A430FII7</accession>
<keyword evidence="3" id="KW-1185">Reference proteome</keyword>
<reference evidence="2 3" key="1">
    <citation type="submission" date="2018-09" db="EMBL/GenBank/DDBJ databases">
        <title>Characterization of the phylogenetic diversity of five novel species belonging to the genus Bifidobacterium.</title>
        <authorList>
            <person name="Lugli G.A."/>
            <person name="Duranti S."/>
            <person name="Milani C."/>
        </authorList>
    </citation>
    <scope>NUCLEOTIDE SEQUENCE [LARGE SCALE GENOMIC DNA]</scope>
    <source>
        <strain evidence="2 3">2028B</strain>
    </source>
</reference>
<dbReference type="EMBL" id="QXGJ01000001">
    <property type="protein sequence ID" value="RSX52656.1"/>
    <property type="molecule type" value="Genomic_DNA"/>
</dbReference>
<dbReference type="Proteomes" id="UP000288607">
    <property type="component" value="Unassembled WGS sequence"/>
</dbReference>
<evidence type="ECO:0000256" key="1">
    <source>
        <dbReference type="SAM" id="MobiDB-lite"/>
    </source>
</evidence>
<dbReference type="RefSeq" id="WP_126029303.1">
    <property type="nucleotide sequence ID" value="NZ_QXGJ01000001.1"/>
</dbReference>
<dbReference type="AlphaFoldDB" id="A0A430FII7"/>
<feature type="compositionally biased region" description="Pro residues" evidence="1">
    <location>
        <begin position="19"/>
        <end position="37"/>
    </location>
</feature>
<dbReference type="OrthoDB" id="9892230at2"/>
<gene>
    <name evidence="2" type="ORF">D2E23_0384</name>
</gene>
<name>A0A430FII7_9BIFI</name>
<protein>
    <submittedName>
        <fullName evidence="2">Uncharacterized protein</fullName>
    </submittedName>
</protein>
<sequence>MPKPTDDVTTDILDEPTAAPTPLPEPEPEPVNPPTGDPTPVESVVEGLRVESFEATRPDGTRVRVVRDIDTGRQDVEELP</sequence>
<evidence type="ECO:0000313" key="2">
    <source>
        <dbReference type="EMBL" id="RSX52656.1"/>
    </source>
</evidence>
<proteinExistence type="predicted"/>
<evidence type="ECO:0000313" key="3">
    <source>
        <dbReference type="Proteomes" id="UP000288607"/>
    </source>
</evidence>